<dbReference type="Proteomes" id="UP000243579">
    <property type="component" value="Unassembled WGS sequence"/>
</dbReference>
<feature type="transmembrane region" description="Helical" evidence="5">
    <location>
        <begin position="120"/>
        <end position="138"/>
    </location>
</feature>
<comment type="caution">
    <text evidence="6">The sequence shown here is derived from an EMBL/GenBank/DDBJ whole genome shotgun (WGS) entry which is preliminary data.</text>
</comment>
<organism evidence="6 7">
    <name type="scientific">Achlya hypogyna</name>
    <name type="common">Oomycete</name>
    <name type="synonym">Protoachlya hypogyna</name>
    <dbReference type="NCBI Taxonomy" id="1202772"/>
    <lineage>
        <taxon>Eukaryota</taxon>
        <taxon>Sar</taxon>
        <taxon>Stramenopiles</taxon>
        <taxon>Oomycota</taxon>
        <taxon>Saprolegniomycetes</taxon>
        <taxon>Saprolegniales</taxon>
        <taxon>Achlyaceae</taxon>
        <taxon>Achlya</taxon>
    </lineage>
</organism>
<feature type="transmembrane region" description="Helical" evidence="5">
    <location>
        <begin position="88"/>
        <end position="108"/>
    </location>
</feature>
<dbReference type="GO" id="GO:1905515">
    <property type="term" value="P:non-motile cilium assembly"/>
    <property type="evidence" value="ECO:0007669"/>
    <property type="project" value="TreeGrafter"/>
</dbReference>
<evidence type="ECO:0000313" key="6">
    <source>
        <dbReference type="EMBL" id="OQR94279.1"/>
    </source>
</evidence>
<evidence type="ECO:0000256" key="2">
    <source>
        <dbReference type="ARBA" id="ARBA00022692"/>
    </source>
</evidence>
<comment type="subcellular location">
    <subcellularLocation>
        <location evidence="1">Membrane</location>
        <topology evidence="1">Multi-pass membrane protein</topology>
    </subcellularLocation>
</comment>
<reference evidence="6 7" key="1">
    <citation type="journal article" date="2014" name="Genome Biol. Evol.">
        <title>The secreted proteins of Achlya hypogyna and Thraustotheca clavata identify the ancestral oomycete secretome and reveal gene acquisitions by horizontal gene transfer.</title>
        <authorList>
            <person name="Misner I."/>
            <person name="Blouin N."/>
            <person name="Leonard G."/>
            <person name="Richards T.A."/>
            <person name="Lane C.E."/>
        </authorList>
    </citation>
    <scope>NUCLEOTIDE SEQUENCE [LARGE SCALE GENOMIC DNA]</scope>
    <source>
        <strain evidence="6 7">ATCC 48635</strain>
    </source>
</reference>
<feature type="transmembrane region" description="Helical" evidence="5">
    <location>
        <begin position="23"/>
        <end position="42"/>
    </location>
</feature>
<proteinExistence type="predicted"/>
<keyword evidence="7" id="KW-1185">Reference proteome</keyword>
<sequence>MDHRSDIVLQSEVGVNLPLQMLLYYHACFSAFTFPIWTGVFYRKMTDLKYSSAIGMYAEICCFCIYLPTDVVRLYLGYSGNLLEKVPHLVGFTFLSLVPQVPCVLYLTAASEHSLPFTEIIGVLNFLFLSAQMYHAYYACRASIRRQTAMFMRLCDADQGKKSV</sequence>
<evidence type="ECO:0008006" key="8">
    <source>
        <dbReference type="Google" id="ProtNLM"/>
    </source>
</evidence>
<evidence type="ECO:0000256" key="1">
    <source>
        <dbReference type="ARBA" id="ARBA00004141"/>
    </source>
</evidence>
<dbReference type="GO" id="GO:0016020">
    <property type="term" value="C:membrane"/>
    <property type="evidence" value="ECO:0007669"/>
    <property type="project" value="UniProtKB-SubCell"/>
</dbReference>
<name>A0A1V9Z8H5_ACHHY</name>
<dbReference type="GO" id="GO:0035869">
    <property type="term" value="C:ciliary transition zone"/>
    <property type="evidence" value="ECO:0007669"/>
    <property type="project" value="TreeGrafter"/>
</dbReference>
<dbReference type="OrthoDB" id="311720at2759"/>
<accession>A0A1V9Z8H5</accession>
<evidence type="ECO:0000256" key="5">
    <source>
        <dbReference type="SAM" id="Phobius"/>
    </source>
</evidence>
<gene>
    <name evidence="6" type="ORF">ACHHYP_01574</name>
</gene>
<dbReference type="AlphaFoldDB" id="A0A1V9Z8H5"/>
<dbReference type="STRING" id="1202772.A0A1V9Z8H5"/>
<keyword evidence="3 5" id="KW-1133">Transmembrane helix</keyword>
<keyword evidence="4 5" id="KW-0472">Membrane</keyword>
<dbReference type="EMBL" id="JNBR01000367">
    <property type="protein sequence ID" value="OQR94279.1"/>
    <property type="molecule type" value="Genomic_DNA"/>
</dbReference>
<evidence type="ECO:0000256" key="3">
    <source>
        <dbReference type="ARBA" id="ARBA00022989"/>
    </source>
</evidence>
<dbReference type="Pfam" id="PF09799">
    <property type="entry name" value="Transmemb_17"/>
    <property type="match status" value="1"/>
</dbReference>
<evidence type="ECO:0000313" key="7">
    <source>
        <dbReference type="Proteomes" id="UP000243579"/>
    </source>
</evidence>
<protein>
    <recommendedName>
        <fullName evidence="8">Transmembrane protein</fullName>
    </recommendedName>
</protein>
<dbReference type="PANTHER" id="PTHR13531">
    <property type="entry name" value="GEO07735P1-RELATED-RELATED"/>
    <property type="match status" value="1"/>
</dbReference>
<evidence type="ECO:0000256" key="4">
    <source>
        <dbReference type="ARBA" id="ARBA00023136"/>
    </source>
</evidence>
<keyword evidence="2 5" id="KW-0812">Transmembrane</keyword>
<dbReference type="InterPro" id="IPR019184">
    <property type="entry name" value="Uncharacterised_TM-17"/>
</dbReference>
<dbReference type="PANTHER" id="PTHR13531:SF6">
    <property type="entry name" value="TMEM (HUMAN TRANSMEMBRANE PROTEIN) HOMOLOG"/>
    <property type="match status" value="1"/>
</dbReference>
<feature type="transmembrane region" description="Helical" evidence="5">
    <location>
        <begin position="54"/>
        <end position="76"/>
    </location>
</feature>